<comment type="caution">
    <text evidence="2">The sequence shown here is derived from an EMBL/GenBank/DDBJ whole genome shotgun (WGS) entry which is preliminary data.</text>
</comment>
<organism evidence="2 3">
    <name type="scientific">Meganyctiphanes norvegica</name>
    <name type="common">Northern krill</name>
    <name type="synonym">Thysanopoda norvegica</name>
    <dbReference type="NCBI Taxonomy" id="48144"/>
    <lineage>
        <taxon>Eukaryota</taxon>
        <taxon>Metazoa</taxon>
        <taxon>Ecdysozoa</taxon>
        <taxon>Arthropoda</taxon>
        <taxon>Crustacea</taxon>
        <taxon>Multicrustacea</taxon>
        <taxon>Malacostraca</taxon>
        <taxon>Eumalacostraca</taxon>
        <taxon>Eucarida</taxon>
        <taxon>Euphausiacea</taxon>
        <taxon>Euphausiidae</taxon>
        <taxon>Meganyctiphanes</taxon>
    </lineage>
</organism>
<dbReference type="SMART" id="SM01375">
    <property type="entry name" value="Dynein_light"/>
    <property type="match status" value="1"/>
</dbReference>
<keyword evidence="3" id="KW-1185">Reference proteome</keyword>
<dbReference type="InterPro" id="IPR001372">
    <property type="entry name" value="Dynein_light_chain_typ-1/2"/>
</dbReference>
<dbReference type="InterPro" id="IPR037177">
    <property type="entry name" value="DLC_sf"/>
</dbReference>
<gene>
    <name evidence="2" type="ORF">MNOR_LOCUS38147</name>
</gene>
<protein>
    <submittedName>
        <fullName evidence="2">Uncharacterized protein</fullName>
    </submittedName>
</protein>
<dbReference type="CDD" id="cd21450">
    <property type="entry name" value="DLC-like_DYNLL1-like"/>
    <property type="match status" value="1"/>
</dbReference>
<dbReference type="Proteomes" id="UP001497623">
    <property type="component" value="Unassembled WGS sequence"/>
</dbReference>
<reference evidence="2 3" key="1">
    <citation type="submission" date="2024-05" db="EMBL/GenBank/DDBJ databases">
        <authorList>
            <person name="Wallberg A."/>
        </authorList>
    </citation>
    <scope>NUCLEOTIDE SEQUENCE [LARGE SCALE GENOMIC DNA]</scope>
</reference>
<name>A0AAV2SJH6_MEGNR</name>
<dbReference type="Pfam" id="PF01221">
    <property type="entry name" value="Dynein_light"/>
    <property type="match status" value="1"/>
</dbReference>
<dbReference type="SUPFAM" id="SSF54648">
    <property type="entry name" value="DLC"/>
    <property type="match status" value="1"/>
</dbReference>
<proteinExistence type="predicted"/>
<accession>A0AAV2SJH6</accession>
<evidence type="ECO:0000313" key="3">
    <source>
        <dbReference type="Proteomes" id="UP001497623"/>
    </source>
</evidence>
<dbReference type="Gene3D" id="3.30.740.10">
    <property type="entry name" value="Protein Inhibitor Of Neuronal Nitric Oxide Synthase"/>
    <property type="match status" value="1"/>
</dbReference>
<dbReference type="GO" id="GO:0007017">
    <property type="term" value="P:microtubule-based process"/>
    <property type="evidence" value="ECO:0007669"/>
    <property type="project" value="InterPro"/>
</dbReference>
<dbReference type="AlphaFoldDB" id="A0AAV2SJH6"/>
<dbReference type="EMBL" id="CAXKWB010083671">
    <property type="protein sequence ID" value="CAL4208391.1"/>
    <property type="molecule type" value="Genomic_DNA"/>
</dbReference>
<evidence type="ECO:0000313" key="2">
    <source>
        <dbReference type="EMBL" id="CAL4208391.1"/>
    </source>
</evidence>
<feature type="chain" id="PRO_5043662903" evidence="1">
    <location>
        <begin position="27"/>
        <end position="234"/>
    </location>
</feature>
<keyword evidence="1" id="KW-0732">Signal</keyword>
<dbReference type="GO" id="GO:0030286">
    <property type="term" value="C:dynein complex"/>
    <property type="evidence" value="ECO:0007669"/>
    <property type="project" value="InterPro"/>
</dbReference>
<feature type="signal peptide" evidence="1">
    <location>
        <begin position="1"/>
        <end position="26"/>
    </location>
</feature>
<sequence>MILKLHPVVLVLVAAILAANSQPANARAHGRQREHEQEVKSECVTLTMPADAVAQLLTDTGATRRHLQEATEVMASLEDLKSGQQQVKTVLLQELQAKVLEDLETSEVILSLKESQRQQTKVLKKMQTLLESISEHGVHQPKQVVNSNELVIHHSTLTQEIQNDAIQAAIEAVKQYSEYEDICPHIMSAMEVHHNKYWECTVGLDYAAWVMANSGQFLKFSLGDLTFRIFRVKP</sequence>
<evidence type="ECO:0000256" key="1">
    <source>
        <dbReference type="SAM" id="SignalP"/>
    </source>
</evidence>